<dbReference type="PANTHER" id="PTHR34351:SF2">
    <property type="entry name" value="DUF58 DOMAIN-CONTAINING PROTEIN"/>
    <property type="match status" value="1"/>
</dbReference>
<dbReference type="SUPFAM" id="SSF53300">
    <property type="entry name" value="vWA-like"/>
    <property type="match status" value="1"/>
</dbReference>
<keyword evidence="1" id="KW-0812">Transmembrane</keyword>
<dbReference type="AlphaFoldDB" id="A0A3B0VT97"/>
<proteinExistence type="predicted"/>
<feature type="transmembrane region" description="Helical" evidence="1">
    <location>
        <begin position="37"/>
        <end position="56"/>
    </location>
</feature>
<dbReference type="PANTHER" id="PTHR34351">
    <property type="entry name" value="SLR1927 PROTEIN-RELATED"/>
    <property type="match status" value="1"/>
</dbReference>
<gene>
    <name evidence="3" type="ORF">MNBD_CHLOROFLEXI01-3999</name>
</gene>
<dbReference type="InterPro" id="IPR002881">
    <property type="entry name" value="DUF58"/>
</dbReference>
<dbReference type="EMBL" id="UOEU01001120">
    <property type="protein sequence ID" value="VAW43610.1"/>
    <property type="molecule type" value="Genomic_DNA"/>
</dbReference>
<protein>
    <recommendedName>
        <fullName evidence="2">DUF58 domain-containing protein</fullName>
    </recommendedName>
</protein>
<organism evidence="3">
    <name type="scientific">hydrothermal vent metagenome</name>
    <dbReference type="NCBI Taxonomy" id="652676"/>
    <lineage>
        <taxon>unclassified sequences</taxon>
        <taxon>metagenomes</taxon>
        <taxon>ecological metagenomes</taxon>
    </lineage>
</organism>
<sequence length="435" mass="49350">MKNFRQQRRTAVIVLAFVALIGGLITGREIFFNLAYLLGLLLIFSFAWAWANIHWVHLSRVTRTRRAQVGRPLEERFTVRNTSRIPKLWLEVRDFATLPGHYSSHVVSMLRGKRTYSWRVTTICRQRGRYQLGPLRLTSSDPFGLFPMQRDLVPTTNVVIYPLTFDIHQFALPLGMLPGGDALRRRTHYVTTNASGVRDYAPGDSFSRIHWRSTARRNRLIVKEFELDPLADIWIVPDMAIFGHIAPHEDSFAPKRGESGLPEWMRMEDFKLPPTTEEYTVAVAASLAQFFLRHDRAVGMLGYGQSNEVVQPDRGERQMNRMLETLSVLRAEGEVPISDVLHAESHLFPRGTTIIVVTPTTQENWATAARQLARRGLRVVTVLINPESFGGSRSSDKLFTMLQASGMVTYMVNEGDDLTAVLSQTVKRAGQVTMV</sequence>
<reference evidence="3" key="1">
    <citation type="submission" date="2018-06" db="EMBL/GenBank/DDBJ databases">
        <authorList>
            <person name="Zhirakovskaya E."/>
        </authorList>
    </citation>
    <scope>NUCLEOTIDE SEQUENCE</scope>
</reference>
<dbReference type="Pfam" id="PF01882">
    <property type="entry name" value="DUF58"/>
    <property type="match status" value="1"/>
</dbReference>
<evidence type="ECO:0000313" key="3">
    <source>
        <dbReference type="EMBL" id="VAW43610.1"/>
    </source>
</evidence>
<name>A0A3B0VT97_9ZZZZ</name>
<feature type="domain" description="DUF58" evidence="2">
    <location>
        <begin position="197"/>
        <end position="239"/>
    </location>
</feature>
<evidence type="ECO:0000259" key="2">
    <source>
        <dbReference type="Pfam" id="PF01882"/>
    </source>
</evidence>
<accession>A0A3B0VT97</accession>
<evidence type="ECO:0000256" key="1">
    <source>
        <dbReference type="SAM" id="Phobius"/>
    </source>
</evidence>
<dbReference type="InterPro" id="IPR036465">
    <property type="entry name" value="vWFA_dom_sf"/>
</dbReference>
<keyword evidence="1" id="KW-1133">Transmembrane helix</keyword>
<keyword evidence="1" id="KW-0472">Membrane</keyword>